<evidence type="ECO:0000313" key="2">
    <source>
        <dbReference type="Proteomes" id="UP000028547"/>
    </source>
</evidence>
<dbReference type="InterPro" id="IPR025354">
    <property type="entry name" value="DUF4258"/>
</dbReference>
<dbReference type="Proteomes" id="UP000028547">
    <property type="component" value="Unassembled WGS sequence"/>
</dbReference>
<accession>A0A084SPE2</accession>
<name>A0A084SPE2_9BACT</name>
<protein>
    <recommendedName>
        <fullName evidence="3">DUF4258 domain-containing protein</fullName>
    </recommendedName>
</protein>
<gene>
    <name evidence="1" type="ORF">Q664_29390</name>
</gene>
<proteinExistence type="predicted"/>
<evidence type="ECO:0000313" key="1">
    <source>
        <dbReference type="EMBL" id="KFA90327.1"/>
    </source>
</evidence>
<reference evidence="1 2" key="1">
    <citation type="submission" date="2014-07" db="EMBL/GenBank/DDBJ databases">
        <title>Draft Genome Sequence of Gephyronic Acid Producer, Cystobacter violaceus Strain Cb vi76.</title>
        <authorList>
            <person name="Stevens D.C."/>
            <person name="Young J."/>
            <person name="Carmichael R."/>
            <person name="Tan J."/>
            <person name="Taylor R.E."/>
        </authorList>
    </citation>
    <scope>NUCLEOTIDE SEQUENCE [LARGE SCALE GENOMIC DNA]</scope>
    <source>
        <strain evidence="1 2">Cb vi76</strain>
    </source>
</reference>
<dbReference type="Pfam" id="PF14076">
    <property type="entry name" value="DUF4258"/>
    <property type="match status" value="1"/>
</dbReference>
<organism evidence="1 2">
    <name type="scientific">Archangium violaceum Cb vi76</name>
    <dbReference type="NCBI Taxonomy" id="1406225"/>
    <lineage>
        <taxon>Bacteria</taxon>
        <taxon>Pseudomonadati</taxon>
        <taxon>Myxococcota</taxon>
        <taxon>Myxococcia</taxon>
        <taxon>Myxococcales</taxon>
        <taxon>Cystobacterineae</taxon>
        <taxon>Archangiaceae</taxon>
        <taxon>Archangium</taxon>
    </lineage>
</organism>
<sequence>MSPQPLSEGYSLSQHAQQRMRMRGIPLEAVCAALWYGRVVRTRDAEFYVIGHQEIRRYAHEGIDLTAYEGVHVVCTDEGHILTVYRNRDLSHLRPRRYRSHWHHRGQR</sequence>
<evidence type="ECO:0008006" key="3">
    <source>
        <dbReference type="Google" id="ProtNLM"/>
    </source>
</evidence>
<dbReference type="AlphaFoldDB" id="A0A084SPE2"/>
<comment type="caution">
    <text evidence="1">The sequence shown here is derived from an EMBL/GenBank/DDBJ whole genome shotgun (WGS) entry which is preliminary data.</text>
</comment>
<dbReference type="EMBL" id="JPMI01000216">
    <property type="protein sequence ID" value="KFA90327.1"/>
    <property type="molecule type" value="Genomic_DNA"/>
</dbReference>